<name>A0A935CEH3_9MICO</name>
<gene>
    <name evidence="3" type="ORF">IPF40_13020</name>
</gene>
<proteinExistence type="predicted"/>
<dbReference type="InterPro" id="IPR032465">
    <property type="entry name" value="ACMSD"/>
</dbReference>
<dbReference type="EMBL" id="JADIXZ010000006">
    <property type="protein sequence ID" value="MBK6301909.1"/>
    <property type="molecule type" value="Genomic_DNA"/>
</dbReference>
<dbReference type="SUPFAM" id="SSF51556">
    <property type="entry name" value="Metallo-dependent hydrolases"/>
    <property type="match status" value="1"/>
</dbReference>
<accession>A0A935CEH3</accession>
<comment type="caution">
    <text evidence="3">The sequence shown here is derived from an EMBL/GenBank/DDBJ whole genome shotgun (WGS) entry which is preliminary data.</text>
</comment>
<dbReference type="InterPro" id="IPR032466">
    <property type="entry name" value="Metal_Hydrolase"/>
</dbReference>
<dbReference type="Gene3D" id="3.20.20.140">
    <property type="entry name" value="Metal-dependent hydrolases"/>
    <property type="match status" value="1"/>
</dbReference>
<dbReference type="Proteomes" id="UP000718281">
    <property type="component" value="Unassembled WGS sequence"/>
</dbReference>
<organism evidence="3 4">
    <name type="scientific">Candidatus Phosphoribacter hodrii</name>
    <dbReference type="NCBI Taxonomy" id="2953743"/>
    <lineage>
        <taxon>Bacteria</taxon>
        <taxon>Bacillati</taxon>
        <taxon>Actinomycetota</taxon>
        <taxon>Actinomycetes</taxon>
        <taxon>Micrococcales</taxon>
        <taxon>Dermatophilaceae</taxon>
        <taxon>Candidatus Phosphoribacter</taxon>
    </lineage>
</organism>
<protein>
    <submittedName>
        <fullName evidence="3">Amidohydrolase</fullName>
    </submittedName>
</protein>
<dbReference type="PANTHER" id="PTHR21240:SF19">
    <property type="entry name" value="CATALYTIC_ HYDROLASE"/>
    <property type="match status" value="1"/>
</dbReference>
<dbReference type="PANTHER" id="PTHR21240">
    <property type="entry name" value="2-AMINO-3-CARBOXYLMUCONATE-6-SEMIALDEHYDE DECARBOXYLASE"/>
    <property type="match status" value="1"/>
</dbReference>
<dbReference type="GO" id="GO:0016831">
    <property type="term" value="F:carboxy-lyase activity"/>
    <property type="evidence" value="ECO:0007669"/>
    <property type="project" value="InterPro"/>
</dbReference>
<sequence>MSINVADLVAVDVHVHVEVDDHGHTALPQSFLDWSAKYFKSGGPRTPTIDEIADRYRERKIAAVIFTVDVEKSMGQPRIPNEVVADGAARNSDILIPFASIDPARGAEGVKELERLIADYGVKGIKFHPSLQNFAPNDGSAYGLFEVLAAHKLPAVFHTGQTGIGAGMPGGGGVKLRYSDPMLLDDVAADFPDLPVILAHPSVPWQDQAISMATHKGNVYIDLSGWSPKYFPPALVKAANGALRGKVLFASDFPVIDTDRWLADFETLDIKPEVRPMILKDNAVRLLGLA</sequence>
<dbReference type="GO" id="GO:0016787">
    <property type="term" value="F:hydrolase activity"/>
    <property type="evidence" value="ECO:0007669"/>
    <property type="project" value="InterPro"/>
</dbReference>
<keyword evidence="1" id="KW-0456">Lyase</keyword>
<dbReference type="Pfam" id="PF04909">
    <property type="entry name" value="Amidohydro_2"/>
    <property type="match status" value="1"/>
</dbReference>
<feature type="domain" description="Amidohydrolase-related" evidence="2">
    <location>
        <begin position="11"/>
        <end position="289"/>
    </location>
</feature>
<evidence type="ECO:0000313" key="3">
    <source>
        <dbReference type="EMBL" id="MBK6301909.1"/>
    </source>
</evidence>
<dbReference type="CDD" id="cd01292">
    <property type="entry name" value="metallo-dependent_hydrolases"/>
    <property type="match status" value="1"/>
</dbReference>
<evidence type="ECO:0000313" key="4">
    <source>
        <dbReference type="Proteomes" id="UP000718281"/>
    </source>
</evidence>
<dbReference type="InterPro" id="IPR006680">
    <property type="entry name" value="Amidohydro-rel"/>
</dbReference>
<evidence type="ECO:0000259" key="2">
    <source>
        <dbReference type="Pfam" id="PF04909"/>
    </source>
</evidence>
<dbReference type="AlphaFoldDB" id="A0A935CEH3"/>
<reference evidence="3 4" key="1">
    <citation type="submission" date="2020-10" db="EMBL/GenBank/DDBJ databases">
        <title>Connecting structure to function with the recovery of over 1000 high-quality activated sludge metagenome-assembled genomes encoding full-length rRNA genes using long-read sequencing.</title>
        <authorList>
            <person name="Singleton C.M."/>
            <person name="Petriglieri F."/>
            <person name="Kristensen J.M."/>
            <person name="Kirkegaard R.H."/>
            <person name="Michaelsen T.Y."/>
            <person name="Andersen M.H."/>
            <person name="Karst S.M."/>
            <person name="Dueholm M.S."/>
            <person name="Nielsen P.H."/>
            <person name="Albertsen M."/>
        </authorList>
    </citation>
    <scope>NUCLEOTIDE SEQUENCE [LARGE SCALE GENOMIC DNA]</scope>
    <source>
        <strain evidence="3">AalE_18-Q3-R2-46_BAT3C.188</strain>
    </source>
</reference>
<evidence type="ECO:0000256" key="1">
    <source>
        <dbReference type="ARBA" id="ARBA00023239"/>
    </source>
</evidence>